<dbReference type="Pfam" id="PF00107">
    <property type="entry name" value="ADH_zinc_N"/>
    <property type="match status" value="1"/>
</dbReference>
<dbReference type="AlphaFoldDB" id="A0AAN6WU48"/>
<evidence type="ECO:0000256" key="2">
    <source>
        <dbReference type="ARBA" id="ARBA00023002"/>
    </source>
</evidence>
<dbReference type="SMART" id="SM00829">
    <property type="entry name" value="PKS_ER"/>
    <property type="match status" value="1"/>
</dbReference>
<dbReference type="Gene3D" id="3.90.180.10">
    <property type="entry name" value="Medium-chain alcohol dehydrogenases, catalytic domain"/>
    <property type="match status" value="1"/>
</dbReference>
<keyword evidence="5" id="KW-1185">Reference proteome</keyword>
<dbReference type="Proteomes" id="UP001302126">
    <property type="component" value="Unassembled WGS sequence"/>
</dbReference>
<keyword evidence="2" id="KW-0560">Oxidoreductase</keyword>
<dbReference type="EMBL" id="MU864388">
    <property type="protein sequence ID" value="KAK4188418.1"/>
    <property type="molecule type" value="Genomic_DNA"/>
</dbReference>
<dbReference type="InterPro" id="IPR013154">
    <property type="entry name" value="ADH-like_N"/>
</dbReference>
<gene>
    <name evidence="4" type="ORF">QBC35DRAFT_514757</name>
</gene>
<evidence type="ECO:0000313" key="4">
    <source>
        <dbReference type="EMBL" id="KAK4188418.1"/>
    </source>
</evidence>
<evidence type="ECO:0000256" key="1">
    <source>
        <dbReference type="ARBA" id="ARBA00008072"/>
    </source>
</evidence>
<evidence type="ECO:0000313" key="5">
    <source>
        <dbReference type="Proteomes" id="UP001302126"/>
    </source>
</evidence>
<evidence type="ECO:0000259" key="3">
    <source>
        <dbReference type="SMART" id="SM00829"/>
    </source>
</evidence>
<dbReference type="InterPro" id="IPR020843">
    <property type="entry name" value="ER"/>
</dbReference>
<dbReference type="Pfam" id="PF08240">
    <property type="entry name" value="ADH_N"/>
    <property type="match status" value="1"/>
</dbReference>
<dbReference type="SUPFAM" id="SSF50129">
    <property type="entry name" value="GroES-like"/>
    <property type="match status" value="1"/>
</dbReference>
<dbReference type="InterPro" id="IPR036291">
    <property type="entry name" value="NAD(P)-bd_dom_sf"/>
</dbReference>
<dbReference type="InterPro" id="IPR047122">
    <property type="entry name" value="Trans-enoyl_RdTase-like"/>
</dbReference>
<dbReference type="InterPro" id="IPR013149">
    <property type="entry name" value="ADH-like_C"/>
</dbReference>
<name>A0AAN6WU48_9PEZI</name>
<feature type="domain" description="Enoyl reductase (ER)" evidence="3">
    <location>
        <begin position="14"/>
        <end position="286"/>
    </location>
</feature>
<dbReference type="PANTHER" id="PTHR45348:SF2">
    <property type="entry name" value="ZINC-TYPE ALCOHOL DEHYDROGENASE-LIKE PROTEIN C2E1P3.01"/>
    <property type="match status" value="1"/>
</dbReference>
<dbReference type="GO" id="GO:0016651">
    <property type="term" value="F:oxidoreductase activity, acting on NAD(P)H"/>
    <property type="evidence" value="ECO:0007669"/>
    <property type="project" value="InterPro"/>
</dbReference>
<reference evidence="4" key="2">
    <citation type="submission" date="2023-05" db="EMBL/GenBank/DDBJ databases">
        <authorList>
            <consortium name="Lawrence Berkeley National Laboratory"/>
            <person name="Steindorff A."/>
            <person name="Hensen N."/>
            <person name="Bonometti L."/>
            <person name="Westerberg I."/>
            <person name="Brannstrom I.O."/>
            <person name="Guillou S."/>
            <person name="Cros-Aarteil S."/>
            <person name="Calhoun S."/>
            <person name="Haridas S."/>
            <person name="Kuo A."/>
            <person name="Mondo S."/>
            <person name="Pangilinan J."/>
            <person name="Riley R."/>
            <person name="Labutti K."/>
            <person name="Andreopoulos B."/>
            <person name="Lipzen A."/>
            <person name="Chen C."/>
            <person name="Yanf M."/>
            <person name="Daum C."/>
            <person name="Ng V."/>
            <person name="Clum A."/>
            <person name="Ohm R."/>
            <person name="Martin F."/>
            <person name="Silar P."/>
            <person name="Natvig D."/>
            <person name="Lalanne C."/>
            <person name="Gautier V."/>
            <person name="Ament-Velasquez S.L."/>
            <person name="Kruys A."/>
            <person name="Hutchinson M.I."/>
            <person name="Powell A.J."/>
            <person name="Barry K."/>
            <person name="Miller A.N."/>
            <person name="Grigoriev I.V."/>
            <person name="Debuchy R."/>
            <person name="Gladieux P."/>
            <person name="Thoren M.H."/>
            <person name="Johannesson H."/>
        </authorList>
    </citation>
    <scope>NUCLEOTIDE SEQUENCE</scope>
    <source>
        <strain evidence="4">PSN309</strain>
    </source>
</reference>
<proteinExistence type="inferred from homology"/>
<dbReference type="PANTHER" id="PTHR45348">
    <property type="entry name" value="HYPOTHETICAL OXIDOREDUCTASE (EUROFUNG)"/>
    <property type="match status" value="1"/>
</dbReference>
<reference evidence="4" key="1">
    <citation type="journal article" date="2023" name="Mol. Phylogenet. Evol.">
        <title>Genome-scale phylogeny and comparative genomics of the fungal order Sordariales.</title>
        <authorList>
            <person name="Hensen N."/>
            <person name="Bonometti L."/>
            <person name="Westerberg I."/>
            <person name="Brannstrom I.O."/>
            <person name="Guillou S."/>
            <person name="Cros-Aarteil S."/>
            <person name="Calhoun S."/>
            <person name="Haridas S."/>
            <person name="Kuo A."/>
            <person name="Mondo S."/>
            <person name="Pangilinan J."/>
            <person name="Riley R."/>
            <person name="LaButti K."/>
            <person name="Andreopoulos B."/>
            <person name="Lipzen A."/>
            <person name="Chen C."/>
            <person name="Yan M."/>
            <person name="Daum C."/>
            <person name="Ng V."/>
            <person name="Clum A."/>
            <person name="Steindorff A."/>
            <person name="Ohm R.A."/>
            <person name="Martin F."/>
            <person name="Silar P."/>
            <person name="Natvig D.O."/>
            <person name="Lalanne C."/>
            <person name="Gautier V."/>
            <person name="Ament-Velasquez S.L."/>
            <person name="Kruys A."/>
            <person name="Hutchinson M.I."/>
            <person name="Powell A.J."/>
            <person name="Barry K."/>
            <person name="Miller A.N."/>
            <person name="Grigoriev I.V."/>
            <person name="Debuchy R."/>
            <person name="Gladieux P."/>
            <person name="Hiltunen Thoren M."/>
            <person name="Johannesson H."/>
        </authorList>
    </citation>
    <scope>NUCLEOTIDE SEQUENCE</scope>
    <source>
        <strain evidence="4">PSN309</strain>
    </source>
</reference>
<dbReference type="InterPro" id="IPR011032">
    <property type="entry name" value="GroES-like_sf"/>
</dbReference>
<sequence>MSPPSDIRAVVIVGLGKPEVKTVPLPKLRDNYILVRTTAVGLNPTDWKHVDGARVGEAVIGTRVGCDYAGIVEEVGKAVTKPFKKGDLQIVVPENLSDSQAASLGVGITTVRPSSSGEQQRIFIYGGSTATGILGIQYAVASGYRVATTCSPHNFEYLKSLGADAVFAYRSPTVLDDIKAWADGCDSLTLAWDCVASKETAKLCAAVLSRTKEGHYRSLLPVPEEVVRSVNEQVDAGFTFALGLLLADGRVKPADTEVNRGGKGLEGVLVGLRELKEGRVSGRKLVYTL</sequence>
<protein>
    <submittedName>
        <fullName evidence="4">Chaperonin 10-like protein</fullName>
    </submittedName>
</protein>
<comment type="caution">
    <text evidence="4">The sequence shown here is derived from an EMBL/GenBank/DDBJ whole genome shotgun (WGS) entry which is preliminary data.</text>
</comment>
<comment type="similarity">
    <text evidence="1">Belongs to the zinc-containing alcohol dehydrogenase family.</text>
</comment>
<dbReference type="CDD" id="cd08249">
    <property type="entry name" value="enoyl_reductase_like"/>
    <property type="match status" value="1"/>
</dbReference>
<dbReference type="Gene3D" id="3.40.50.720">
    <property type="entry name" value="NAD(P)-binding Rossmann-like Domain"/>
    <property type="match status" value="1"/>
</dbReference>
<dbReference type="SUPFAM" id="SSF51735">
    <property type="entry name" value="NAD(P)-binding Rossmann-fold domains"/>
    <property type="match status" value="1"/>
</dbReference>
<organism evidence="4 5">
    <name type="scientific">Podospora australis</name>
    <dbReference type="NCBI Taxonomy" id="1536484"/>
    <lineage>
        <taxon>Eukaryota</taxon>
        <taxon>Fungi</taxon>
        <taxon>Dikarya</taxon>
        <taxon>Ascomycota</taxon>
        <taxon>Pezizomycotina</taxon>
        <taxon>Sordariomycetes</taxon>
        <taxon>Sordariomycetidae</taxon>
        <taxon>Sordariales</taxon>
        <taxon>Podosporaceae</taxon>
        <taxon>Podospora</taxon>
    </lineage>
</organism>
<accession>A0AAN6WU48</accession>